<feature type="binding site" evidence="22">
    <location>
        <position position="12"/>
    </location>
    <ligand>
        <name>ATP</name>
        <dbReference type="ChEBI" id="CHEBI:30616"/>
    </ligand>
</feature>
<keyword evidence="10 23" id="KW-0479">Metal-binding</keyword>
<evidence type="ECO:0000256" key="12">
    <source>
        <dbReference type="ARBA" id="ARBA00022777"/>
    </source>
</evidence>
<keyword evidence="14 23" id="KW-0460">Magnesium</keyword>
<comment type="similarity">
    <text evidence="2 24">Belongs to the bacterial diacylglycerol kinase family.</text>
</comment>
<evidence type="ECO:0000256" key="6">
    <source>
        <dbReference type="ARBA" id="ARBA00022516"/>
    </source>
</evidence>
<evidence type="ECO:0000256" key="4">
    <source>
        <dbReference type="ARBA" id="ARBA00017575"/>
    </source>
</evidence>
<keyword evidence="6" id="KW-0444">Lipid biosynthesis</keyword>
<feature type="binding site" evidence="21">
    <location>
        <position position="101"/>
    </location>
    <ligand>
        <name>substrate</name>
    </ligand>
</feature>
<evidence type="ECO:0000256" key="20">
    <source>
        <dbReference type="PIRSR" id="PIRSR600829-1"/>
    </source>
</evidence>
<keyword evidence="8 24" id="KW-0808">Transferase</keyword>
<evidence type="ECO:0000256" key="16">
    <source>
        <dbReference type="ARBA" id="ARBA00023098"/>
    </source>
</evidence>
<keyword evidence="18" id="KW-0594">Phospholipid biosynthesis</keyword>
<evidence type="ECO:0000256" key="9">
    <source>
        <dbReference type="ARBA" id="ARBA00022692"/>
    </source>
</evidence>
<feature type="active site" description="Proton acceptor" evidence="20">
    <location>
        <position position="72"/>
    </location>
</feature>
<feature type="binding site" evidence="22">
    <location>
        <begin position="88"/>
        <end position="90"/>
    </location>
    <ligand>
        <name>ATP</name>
        <dbReference type="ChEBI" id="CHEBI:30616"/>
    </ligand>
</feature>
<reference evidence="25 26" key="1">
    <citation type="submission" date="2019-03" db="EMBL/GenBank/DDBJ databases">
        <title>Genomic Encyclopedia of Type Strains, Phase IV (KMG-IV): sequencing the most valuable type-strain genomes for metagenomic binning, comparative biology and taxonomic classification.</title>
        <authorList>
            <person name="Goeker M."/>
        </authorList>
    </citation>
    <scope>NUCLEOTIDE SEQUENCE [LARGE SCALE GENOMIC DNA]</scope>
    <source>
        <strain evidence="25 26">DSM 203</strain>
    </source>
</reference>
<protein>
    <recommendedName>
        <fullName evidence="4 24">Diacylglycerol kinase</fullName>
        <ecNumber evidence="3 24">2.7.1.107</ecNumber>
    </recommendedName>
</protein>
<keyword evidence="13 22" id="KW-0067">ATP-binding</keyword>
<dbReference type="GO" id="GO:0004143">
    <property type="term" value="F:ATP-dependent diacylglycerol kinase activity"/>
    <property type="evidence" value="ECO:0007669"/>
    <property type="project" value="UniProtKB-EC"/>
</dbReference>
<feature type="binding site" evidence="21">
    <location>
        <position position="72"/>
    </location>
    <ligand>
        <name>substrate</name>
    </ligand>
</feature>
<feature type="binding site" evidence="21">
    <location>
        <position position="58"/>
    </location>
    <ligand>
        <name>substrate</name>
    </ligand>
</feature>
<feature type="binding site" evidence="22">
    <location>
        <position position="31"/>
    </location>
    <ligand>
        <name>ATP</name>
        <dbReference type="ChEBI" id="CHEBI:30616"/>
    </ligand>
</feature>
<feature type="binding site" evidence="22">
    <location>
        <begin position="97"/>
        <end position="98"/>
    </location>
    <ligand>
        <name>ATP</name>
        <dbReference type="ChEBI" id="CHEBI:30616"/>
    </ligand>
</feature>
<proteinExistence type="inferred from homology"/>
<evidence type="ECO:0000256" key="10">
    <source>
        <dbReference type="ARBA" id="ARBA00022723"/>
    </source>
</evidence>
<dbReference type="InterPro" id="IPR000829">
    <property type="entry name" value="DAGK"/>
</dbReference>
<evidence type="ECO:0000256" key="3">
    <source>
        <dbReference type="ARBA" id="ARBA00012133"/>
    </source>
</evidence>
<evidence type="ECO:0000256" key="15">
    <source>
        <dbReference type="ARBA" id="ARBA00022989"/>
    </source>
</evidence>
<dbReference type="PROSITE" id="PS01069">
    <property type="entry name" value="DAGK_PROKAR"/>
    <property type="match status" value="1"/>
</dbReference>
<dbReference type="Gene3D" id="1.10.287.3610">
    <property type="match status" value="1"/>
</dbReference>
<dbReference type="InterPro" id="IPR036945">
    <property type="entry name" value="DAGK_sf"/>
</dbReference>
<dbReference type="CDD" id="cd14264">
    <property type="entry name" value="DAGK_IM"/>
    <property type="match status" value="1"/>
</dbReference>
<dbReference type="InterPro" id="IPR033718">
    <property type="entry name" value="DAGK_prok"/>
</dbReference>
<keyword evidence="11 22" id="KW-0547">Nucleotide-binding</keyword>
<evidence type="ECO:0000256" key="2">
    <source>
        <dbReference type="ARBA" id="ARBA00005967"/>
    </source>
</evidence>
<keyword evidence="15 24" id="KW-1133">Transmembrane helix</keyword>
<evidence type="ECO:0000256" key="17">
    <source>
        <dbReference type="ARBA" id="ARBA00023136"/>
    </source>
</evidence>
<evidence type="ECO:0000256" key="11">
    <source>
        <dbReference type="ARBA" id="ARBA00022741"/>
    </source>
</evidence>
<evidence type="ECO:0000313" key="25">
    <source>
        <dbReference type="EMBL" id="TCW39697.1"/>
    </source>
</evidence>
<feature type="binding site" evidence="21">
    <location>
        <begin position="33"/>
        <end position="37"/>
    </location>
    <ligand>
        <name>substrate</name>
    </ligand>
</feature>
<evidence type="ECO:0000256" key="14">
    <source>
        <dbReference type="ARBA" id="ARBA00022842"/>
    </source>
</evidence>
<feature type="binding site" evidence="23">
    <location>
        <position position="79"/>
    </location>
    <ligand>
        <name>a divalent metal cation</name>
        <dbReference type="ChEBI" id="CHEBI:60240"/>
    </ligand>
</feature>
<dbReference type="PANTHER" id="PTHR34299:SF1">
    <property type="entry name" value="DIACYLGLYCEROL KINASE"/>
    <property type="match status" value="1"/>
</dbReference>
<keyword evidence="17 24" id="KW-0472">Membrane</keyword>
<dbReference type="GO" id="GO:0005524">
    <property type="term" value="F:ATP binding"/>
    <property type="evidence" value="ECO:0007669"/>
    <property type="project" value="UniProtKB-KW"/>
</dbReference>
<dbReference type="RefSeq" id="WP_123139237.1">
    <property type="nucleotide sequence ID" value="NZ_JAKEDQ010000014.1"/>
</dbReference>
<evidence type="ECO:0000256" key="22">
    <source>
        <dbReference type="PIRSR" id="PIRSR600829-3"/>
    </source>
</evidence>
<dbReference type="GO" id="GO:0046872">
    <property type="term" value="F:metal ion binding"/>
    <property type="evidence" value="ECO:0007669"/>
    <property type="project" value="UniProtKB-KW"/>
</dbReference>
<keyword evidence="5" id="KW-1003">Cell membrane</keyword>
<keyword evidence="9 24" id="KW-0812">Transmembrane</keyword>
<comment type="caution">
    <text evidence="24">Lacks conserved residue(s) required for the propagation of feature annotation.</text>
</comment>
<feature type="binding site" evidence="23">
    <location>
        <position position="31"/>
    </location>
    <ligand>
        <name>a divalent metal cation</name>
        <dbReference type="ChEBI" id="CHEBI:60240"/>
    </ligand>
</feature>
<dbReference type="GO" id="GO:0005886">
    <property type="term" value="C:plasma membrane"/>
    <property type="evidence" value="ECO:0007669"/>
    <property type="project" value="UniProtKB-SubCell"/>
</dbReference>
<comment type="catalytic activity">
    <reaction evidence="24">
        <text>a 1,2-diacyl-sn-glycerol + ATP = a 1,2-diacyl-sn-glycero-3-phosphate + ADP + H(+)</text>
        <dbReference type="Rhea" id="RHEA:10272"/>
        <dbReference type="ChEBI" id="CHEBI:15378"/>
        <dbReference type="ChEBI" id="CHEBI:17815"/>
        <dbReference type="ChEBI" id="CHEBI:30616"/>
        <dbReference type="ChEBI" id="CHEBI:58608"/>
        <dbReference type="ChEBI" id="CHEBI:456216"/>
        <dbReference type="EC" id="2.7.1.107"/>
    </reaction>
</comment>
<dbReference type="EMBL" id="SMDC01000001">
    <property type="protein sequence ID" value="TCW39697.1"/>
    <property type="molecule type" value="Genomic_DNA"/>
</dbReference>
<name>A0A4R4AJX2_MARGR</name>
<keyword evidence="19 24" id="KW-1208">Phospholipid metabolism</keyword>
<dbReference type="PANTHER" id="PTHR34299">
    <property type="entry name" value="DIACYLGLYCEROL KINASE"/>
    <property type="match status" value="1"/>
</dbReference>
<feature type="transmembrane region" description="Helical" evidence="24">
    <location>
        <begin position="59"/>
        <end position="78"/>
    </location>
</feature>
<keyword evidence="12 24" id="KW-0418">Kinase</keyword>
<evidence type="ECO:0000313" key="26">
    <source>
        <dbReference type="Proteomes" id="UP000295247"/>
    </source>
</evidence>
<evidence type="ECO:0000256" key="18">
    <source>
        <dbReference type="ARBA" id="ARBA00023209"/>
    </source>
</evidence>
<keyword evidence="7 24" id="KW-0997">Cell inner membrane</keyword>
<organism evidence="25 26">
    <name type="scientific">Marichromatium gracile</name>
    <name type="common">Chromatium gracile</name>
    <dbReference type="NCBI Taxonomy" id="1048"/>
    <lineage>
        <taxon>Bacteria</taxon>
        <taxon>Pseudomonadati</taxon>
        <taxon>Pseudomonadota</taxon>
        <taxon>Gammaproteobacteria</taxon>
        <taxon>Chromatiales</taxon>
        <taxon>Chromatiaceae</taxon>
        <taxon>Marichromatium</taxon>
    </lineage>
</organism>
<dbReference type="Proteomes" id="UP000295247">
    <property type="component" value="Unassembled WGS sequence"/>
</dbReference>
<evidence type="ECO:0000256" key="13">
    <source>
        <dbReference type="ARBA" id="ARBA00022840"/>
    </source>
</evidence>
<comment type="caution">
    <text evidence="25">The sequence shown here is derived from an EMBL/GenBank/DDBJ whole genome shotgun (WGS) entry which is preliminary data.</text>
</comment>
<dbReference type="GO" id="GO:0006654">
    <property type="term" value="P:phosphatidic acid biosynthetic process"/>
    <property type="evidence" value="ECO:0007669"/>
    <property type="project" value="InterPro"/>
</dbReference>
<keyword evidence="16 24" id="KW-0443">Lipid metabolism</keyword>
<evidence type="ECO:0000256" key="1">
    <source>
        <dbReference type="ARBA" id="ARBA00004429"/>
    </source>
</evidence>
<accession>A0A4R4AJX2</accession>
<comment type="cofactor">
    <cofactor evidence="23">
        <name>Mg(2+)</name>
        <dbReference type="ChEBI" id="CHEBI:18420"/>
    </cofactor>
    <text evidence="23">Mn(2+), Zn(2+), Cd(2+) and Co(2+) support activity to lesser extents.</text>
</comment>
<sequence length="124" mass="13681">MANNGGNLGWRRVVRAFGYSMKGFRACYELEEAFRQELFLLIPLVPLGLWLGETPVERALLVGSLLVVPIVELLNSAIEANVDRIGTERHELSGRAKDIASAAVFSSITLCVVIWALLLVPKLF</sequence>
<gene>
    <name evidence="25" type="ORF">EDC29_101111</name>
</gene>
<dbReference type="Pfam" id="PF01219">
    <property type="entry name" value="DAGK_prokar"/>
    <property type="match status" value="1"/>
</dbReference>
<comment type="function">
    <text evidence="24">Catalyzes the ATP-dependent phosphorylation of sn-l,2-diacylglycerol (DAG) to phosphatidic acid. Involved in the recycling of diacylglycerol produced as a by-product during membrane-derived oligosaccharide (MDO) biosynthesis.</text>
</comment>
<feature type="binding site" evidence="22">
    <location>
        <position position="19"/>
    </location>
    <ligand>
        <name>ATP</name>
        <dbReference type="ChEBI" id="CHEBI:30616"/>
    </ligand>
</feature>
<evidence type="ECO:0000256" key="23">
    <source>
        <dbReference type="PIRSR" id="PIRSR600829-4"/>
    </source>
</evidence>
<dbReference type="AlphaFoldDB" id="A0A4R4AJX2"/>
<comment type="subcellular location">
    <subcellularLocation>
        <location evidence="1 24">Cell inner membrane</location>
        <topology evidence="1 24">Multi-pass membrane protein</topology>
    </subcellularLocation>
</comment>
<evidence type="ECO:0000256" key="21">
    <source>
        <dbReference type="PIRSR" id="PIRSR600829-2"/>
    </source>
</evidence>
<evidence type="ECO:0000256" key="19">
    <source>
        <dbReference type="ARBA" id="ARBA00023264"/>
    </source>
</evidence>
<evidence type="ECO:0000256" key="8">
    <source>
        <dbReference type="ARBA" id="ARBA00022679"/>
    </source>
</evidence>
<dbReference type="EC" id="2.7.1.107" evidence="3 24"/>
<feature type="binding site" evidence="22">
    <location>
        <position position="79"/>
    </location>
    <ligand>
        <name>ATP</name>
        <dbReference type="ChEBI" id="CHEBI:30616"/>
    </ligand>
</feature>
<evidence type="ECO:0000256" key="24">
    <source>
        <dbReference type="RuleBase" id="RU363065"/>
    </source>
</evidence>
<feature type="transmembrane region" description="Helical" evidence="24">
    <location>
        <begin position="99"/>
        <end position="120"/>
    </location>
</feature>
<evidence type="ECO:0000256" key="7">
    <source>
        <dbReference type="ARBA" id="ARBA00022519"/>
    </source>
</evidence>
<feature type="binding site" evidence="21">
    <location>
        <position position="12"/>
    </location>
    <ligand>
        <name>substrate</name>
    </ligand>
</feature>
<evidence type="ECO:0000256" key="5">
    <source>
        <dbReference type="ARBA" id="ARBA00022475"/>
    </source>
</evidence>